<sequence length="311" mass="34722">MWPLDAASCNQLGTVFNAPSVHGAPLSAQEVTITAYYSVAVFTALVWTWALCVQEEIEIVQRKGLSMPIVAYYVARFATVGACLCIVLSGLDIQLDPGKVEPWKIQPFSMVFLWLTQSSTGLLFFCRIRAVYQHSKSIRYGFFAMWILVTISPSMLFLRPAVRCYMPGKHCYIWGPLTLAGNGTALVNDTLVFIGVSIHAYVNMTLDTSRLSRTRRFKLLIQGNGLYKVSRMLLKSGQLYYGAIIGVQISSTVAVSLGLSYSQILYITYIPFASTLACKVFRMVMLCDTIEDPLSTLEIHEMFEVRILGIE</sequence>
<dbReference type="OrthoDB" id="3038990at2759"/>
<dbReference type="AlphaFoldDB" id="A0A167T999"/>
<dbReference type="EMBL" id="KV418358">
    <property type="protein sequence ID" value="KZP02695.1"/>
    <property type="molecule type" value="Genomic_DNA"/>
</dbReference>
<keyword evidence="1" id="KW-0472">Membrane</keyword>
<feature type="transmembrane region" description="Helical" evidence="1">
    <location>
        <begin position="239"/>
        <end position="258"/>
    </location>
</feature>
<evidence type="ECO:0000313" key="2">
    <source>
        <dbReference type="EMBL" id="KZP02695.1"/>
    </source>
</evidence>
<accession>A0A167T999</accession>
<feature type="transmembrane region" description="Helical" evidence="1">
    <location>
        <begin position="111"/>
        <end position="128"/>
    </location>
</feature>
<feature type="transmembrane region" description="Helical" evidence="1">
    <location>
        <begin position="264"/>
        <end position="281"/>
    </location>
</feature>
<keyword evidence="1" id="KW-0812">Transmembrane</keyword>
<evidence type="ECO:0000256" key="1">
    <source>
        <dbReference type="SAM" id="Phobius"/>
    </source>
</evidence>
<feature type="transmembrane region" description="Helical" evidence="1">
    <location>
        <begin position="35"/>
        <end position="53"/>
    </location>
</feature>
<feature type="transmembrane region" description="Helical" evidence="1">
    <location>
        <begin position="65"/>
        <end position="91"/>
    </location>
</feature>
<protein>
    <submittedName>
        <fullName evidence="2">Uncharacterized protein</fullName>
    </submittedName>
</protein>
<reference evidence="2 3" key="1">
    <citation type="journal article" date="2016" name="Mol. Biol. Evol.">
        <title>Comparative Genomics of Early-Diverging Mushroom-Forming Fungi Provides Insights into the Origins of Lignocellulose Decay Capabilities.</title>
        <authorList>
            <person name="Nagy L.G."/>
            <person name="Riley R."/>
            <person name="Tritt A."/>
            <person name="Adam C."/>
            <person name="Daum C."/>
            <person name="Floudas D."/>
            <person name="Sun H."/>
            <person name="Yadav J.S."/>
            <person name="Pangilinan J."/>
            <person name="Larsson K.H."/>
            <person name="Matsuura K."/>
            <person name="Barry K."/>
            <person name="Labutti K."/>
            <person name="Kuo R."/>
            <person name="Ohm R.A."/>
            <person name="Bhattacharya S.S."/>
            <person name="Shirouzu T."/>
            <person name="Yoshinaga Y."/>
            <person name="Martin F.M."/>
            <person name="Grigoriev I.V."/>
            <person name="Hibbett D.S."/>
        </authorList>
    </citation>
    <scope>NUCLEOTIDE SEQUENCE [LARGE SCALE GENOMIC DNA]</scope>
    <source>
        <strain evidence="2 3">CBS 109695</strain>
    </source>
</reference>
<feature type="transmembrane region" description="Helical" evidence="1">
    <location>
        <begin position="140"/>
        <end position="158"/>
    </location>
</feature>
<dbReference type="Proteomes" id="UP000076532">
    <property type="component" value="Unassembled WGS sequence"/>
</dbReference>
<proteinExistence type="predicted"/>
<organism evidence="2 3">
    <name type="scientific">Athelia psychrophila</name>
    <dbReference type="NCBI Taxonomy" id="1759441"/>
    <lineage>
        <taxon>Eukaryota</taxon>
        <taxon>Fungi</taxon>
        <taxon>Dikarya</taxon>
        <taxon>Basidiomycota</taxon>
        <taxon>Agaricomycotina</taxon>
        <taxon>Agaricomycetes</taxon>
        <taxon>Agaricomycetidae</taxon>
        <taxon>Atheliales</taxon>
        <taxon>Atheliaceae</taxon>
        <taxon>Athelia</taxon>
    </lineage>
</organism>
<name>A0A167T999_9AGAM</name>
<keyword evidence="1" id="KW-1133">Transmembrane helix</keyword>
<evidence type="ECO:0000313" key="3">
    <source>
        <dbReference type="Proteomes" id="UP000076532"/>
    </source>
</evidence>
<gene>
    <name evidence="2" type="ORF">FIBSPDRAFT_880083</name>
</gene>
<keyword evidence="3" id="KW-1185">Reference proteome</keyword>